<dbReference type="InterPro" id="IPR050817">
    <property type="entry name" value="DjlA_DnaK_co-chaperone"/>
</dbReference>
<dbReference type="PROSITE" id="PS50076">
    <property type="entry name" value="DNAJ_2"/>
    <property type="match status" value="1"/>
</dbReference>
<feature type="compositionally biased region" description="Basic residues" evidence="1">
    <location>
        <begin position="103"/>
        <end position="112"/>
    </location>
</feature>
<feature type="compositionally biased region" description="Polar residues" evidence="1">
    <location>
        <begin position="81"/>
        <end position="90"/>
    </location>
</feature>
<evidence type="ECO:0000259" key="2">
    <source>
        <dbReference type="PROSITE" id="PS50076"/>
    </source>
</evidence>
<dbReference type="SMART" id="SM00271">
    <property type="entry name" value="DnaJ"/>
    <property type="match status" value="1"/>
</dbReference>
<evidence type="ECO:0000256" key="1">
    <source>
        <dbReference type="SAM" id="MobiDB-lite"/>
    </source>
</evidence>
<evidence type="ECO:0000313" key="3">
    <source>
        <dbReference type="EMBL" id="CAE8720420.1"/>
    </source>
</evidence>
<organism evidence="3 4">
    <name type="scientific">Polarella glacialis</name>
    <name type="common">Dinoflagellate</name>
    <dbReference type="NCBI Taxonomy" id="89957"/>
    <lineage>
        <taxon>Eukaryota</taxon>
        <taxon>Sar</taxon>
        <taxon>Alveolata</taxon>
        <taxon>Dinophyceae</taxon>
        <taxon>Suessiales</taxon>
        <taxon>Suessiaceae</taxon>
        <taxon>Polarella</taxon>
    </lineage>
</organism>
<dbReference type="EMBL" id="CAJNNW010033800">
    <property type="protein sequence ID" value="CAE8720420.1"/>
    <property type="molecule type" value="Genomic_DNA"/>
</dbReference>
<feature type="region of interest" description="Disordered" evidence="1">
    <location>
        <begin position="134"/>
        <end position="168"/>
    </location>
</feature>
<protein>
    <recommendedName>
        <fullName evidence="2">J domain-containing protein</fullName>
    </recommendedName>
</protein>
<sequence>MSTSGSVPDHYNILGISARATEDEVKKAYRALSKLYHPDKNFNLEEAIQRLRESQMVLLNVAYQVLMSPRQRRQHDLSRNPEPSTSSSGVQWPRGVPSGSSNRCKHGPRQHLQRRLLRRQSLAISTERSTLRGAARLGGWTRPSTQRMLTGGLRNSREVPQPESRCQT</sequence>
<dbReference type="InterPro" id="IPR001623">
    <property type="entry name" value="DnaJ_domain"/>
</dbReference>
<gene>
    <name evidence="3" type="ORF">PGLA2088_LOCUS41312</name>
</gene>
<dbReference type="AlphaFoldDB" id="A0A813L6S4"/>
<dbReference type="CDD" id="cd06257">
    <property type="entry name" value="DnaJ"/>
    <property type="match status" value="1"/>
</dbReference>
<dbReference type="Pfam" id="PF00226">
    <property type="entry name" value="DnaJ"/>
    <property type="match status" value="1"/>
</dbReference>
<dbReference type="Proteomes" id="UP000626109">
    <property type="component" value="Unassembled WGS sequence"/>
</dbReference>
<dbReference type="InterPro" id="IPR036869">
    <property type="entry name" value="J_dom_sf"/>
</dbReference>
<proteinExistence type="predicted"/>
<dbReference type="PANTHER" id="PTHR24074">
    <property type="entry name" value="CO-CHAPERONE PROTEIN DJLA"/>
    <property type="match status" value="1"/>
</dbReference>
<dbReference type="SUPFAM" id="SSF46565">
    <property type="entry name" value="Chaperone J-domain"/>
    <property type="match status" value="1"/>
</dbReference>
<accession>A0A813L6S4</accession>
<dbReference type="Gene3D" id="1.10.287.110">
    <property type="entry name" value="DnaJ domain"/>
    <property type="match status" value="1"/>
</dbReference>
<feature type="domain" description="J" evidence="2">
    <location>
        <begin position="9"/>
        <end position="79"/>
    </location>
</feature>
<name>A0A813L6S4_POLGL</name>
<feature type="region of interest" description="Disordered" evidence="1">
    <location>
        <begin position="70"/>
        <end position="112"/>
    </location>
</feature>
<reference evidence="3" key="1">
    <citation type="submission" date="2021-02" db="EMBL/GenBank/DDBJ databases">
        <authorList>
            <person name="Dougan E. K."/>
            <person name="Rhodes N."/>
            <person name="Thang M."/>
            <person name="Chan C."/>
        </authorList>
    </citation>
    <scope>NUCLEOTIDE SEQUENCE</scope>
</reference>
<dbReference type="PRINTS" id="PR00625">
    <property type="entry name" value="JDOMAIN"/>
</dbReference>
<evidence type="ECO:0000313" key="4">
    <source>
        <dbReference type="Proteomes" id="UP000626109"/>
    </source>
</evidence>
<comment type="caution">
    <text evidence="3">The sequence shown here is derived from an EMBL/GenBank/DDBJ whole genome shotgun (WGS) entry which is preliminary data.</text>
</comment>